<comment type="caution">
    <text evidence="1">The sequence shown here is derived from an EMBL/GenBank/DDBJ whole genome shotgun (WGS) entry which is preliminary data.</text>
</comment>
<organism evidence="1 2">
    <name type="scientific">Aquimarina intermedia</name>
    <dbReference type="NCBI Taxonomy" id="350814"/>
    <lineage>
        <taxon>Bacteria</taxon>
        <taxon>Pseudomonadati</taxon>
        <taxon>Bacteroidota</taxon>
        <taxon>Flavobacteriia</taxon>
        <taxon>Flavobacteriales</taxon>
        <taxon>Flavobacteriaceae</taxon>
        <taxon>Aquimarina</taxon>
    </lineage>
</organism>
<name>A0A5S5C0N3_9FLAO</name>
<dbReference type="Pfam" id="PF08889">
    <property type="entry name" value="WbqC"/>
    <property type="match status" value="1"/>
</dbReference>
<dbReference type="OrthoDB" id="1523452at2"/>
<keyword evidence="2" id="KW-1185">Reference proteome</keyword>
<gene>
    <name evidence="1" type="ORF">BD809_10697</name>
</gene>
<evidence type="ECO:0000313" key="1">
    <source>
        <dbReference type="EMBL" id="TYP72847.1"/>
    </source>
</evidence>
<evidence type="ECO:0000313" key="2">
    <source>
        <dbReference type="Proteomes" id="UP000324376"/>
    </source>
</evidence>
<dbReference type="RefSeq" id="WP_148782878.1">
    <property type="nucleotide sequence ID" value="NZ_VNHU01000006.1"/>
</dbReference>
<dbReference type="InterPro" id="IPR014985">
    <property type="entry name" value="WbqC"/>
</dbReference>
<reference evidence="1 2" key="1">
    <citation type="submission" date="2019-07" db="EMBL/GenBank/DDBJ databases">
        <title>Genomic Encyclopedia of Archaeal and Bacterial Type Strains, Phase II (KMG-II): from individual species to whole genera.</title>
        <authorList>
            <person name="Goeker M."/>
        </authorList>
    </citation>
    <scope>NUCLEOTIDE SEQUENCE [LARGE SCALE GENOMIC DNA]</scope>
    <source>
        <strain evidence="1 2">DSM 17527</strain>
    </source>
</reference>
<accession>A0A5S5C0N3</accession>
<proteinExistence type="predicted"/>
<sequence length="211" mass="25050">MTSTKKATLLHPAYFGSIAQFVAIANADQILFEDQDNYQKQTYRNRTYIYGANGRLLLTIPIKHSQDNRRQLYRDIRIENDFEWQKLHWRSLETAYRTSPFFEFYEDDLAPLFEKKKEFLLDFNYETLEVVADCLQLDLSYQKTNRYKKEVTEHRDLRSLIIAKNEKHELASYNQVFQDKHGSLKNLSILDLIFNEGTNALTYLEEQSIAL</sequence>
<dbReference type="Proteomes" id="UP000324376">
    <property type="component" value="Unassembled WGS sequence"/>
</dbReference>
<protein>
    <submittedName>
        <fullName evidence="1">WbqC-like protein</fullName>
    </submittedName>
</protein>
<dbReference type="AlphaFoldDB" id="A0A5S5C0N3"/>
<dbReference type="EMBL" id="VNHU01000006">
    <property type="protein sequence ID" value="TYP72847.1"/>
    <property type="molecule type" value="Genomic_DNA"/>
</dbReference>